<dbReference type="AlphaFoldDB" id="A0A8E2AYX5"/>
<organism evidence="2 3">
    <name type="scientific">Obba rivulosa</name>
    <dbReference type="NCBI Taxonomy" id="1052685"/>
    <lineage>
        <taxon>Eukaryota</taxon>
        <taxon>Fungi</taxon>
        <taxon>Dikarya</taxon>
        <taxon>Basidiomycota</taxon>
        <taxon>Agaricomycotina</taxon>
        <taxon>Agaricomycetes</taxon>
        <taxon>Polyporales</taxon>
        <taxon>Gelatoporiaceae</taxon>
        <taxon>Obba</taxon>
    </lineage>
</organism>
<feature type="region of interest" description="Disordered" evidence="1">
    <location>
        <begin position="272"/>
        <end position="346"/>
    </location>
</feature>
<dbReference type="OrthoDB" id="2804496at2759"/>
<dbReference type="Proteomes" id="UP000250043">
    <property type="component" value="Unassembled WGS sequence"/>
</dbReference>
<name>A0A8E2AYX5_9APHY</name>
<evidence type="ECO:0000256" key="1">
    <source>
        <dbReference type="SAM" id="MobiDB-lite"/>
    </source>
</evidence>
<dbReference type="EMBL" id="KV722398">
    <property type="protein sequence ID" value="OCH90770.1"/>
    <property type="molecule type" value="Genomic_DNA"/>
</dbReference>
<sequence length="375" mass="40076">MATPLIAHGPAAASGSKLPVKDHSERSRNRLRTLKMWEEEQRLMDIEDVKMTQEQLKTLVTSFESVKCEFDDLDGLSWSTPDAHRRLEQWRLAQEATYALESAGVIEDLPTPPGLEATSSSSSILSSTPPTPDDLPDCPMYVLPNLPEKHEESPSEPMTMVESQSEEKSAFLHPSSLPTRKRPTPVQTRLPIRRVSPISSAALAAGCLPATLNTACPLAAPASPTTARPPATPATACAPAAPCPATPCPLTARPSSPEPRPSPALEDTVVTHEHAAGTTPAPPAPDIAQLVTPDETPRPQRRIVSAPRFPSNPARHPRTARVPSSPRLGALRAPSSPRTGRRAVSGGRTGSKFAIIVVHERLGGHYCGTTCATCH</sequence>
<accession>A0A8E2AYX5</accession>
<protein>
    <submittedName>
        <fullName evidence="2">Uncharacterized protein</fullName>
    </submittedName>
</protein>
<reference evidence="2 3" key="1">
    <citation type="submission" date="2016-07" db="EMBL/GenBank/DDBJ databases">
        <title>Draft genome of the white-rot fungus Obba rivulosa 3A-2.</title>
        <authorList>
            <consortium name="DOE Joint Genome Institute"/>
            <person name="Miettinen O."/>
            <person name="Riley R."/>
            <person name="Acob R."/>
            <person name="Barry K."/>
            <person name="Cullen D."/>
            <person name="De Vries R."/>
            <person name="Hainaut M."/>
            <person name="Hatakka A."/>
            <person name="Henrissat B."/>
            <person name="Hilden K."/>
            <person name="Kuo R."/>
            <person name="Labutti K."/>
            <person name="Lipzen A."/>
            <person name="Makela M.R."/>
            <person name="Sandor L."/>
            <person name="Spatafora J.W."/>
            <person name="Grigoriev I.V."/>
            <person name="Hibbett D.S."/>
        </authorList>
    </citation>
    <scope>NUCLEOTIDE SEQUENCE [LARGE SCALE GENOMIC DNA]</scope>
    <source>
        <strain evidence="2 3">3A-2</strain>
    </source>
</reference>
<feature type="region of interest" description="Disordered" evidence="1">
    <location>
        <begin position="1"/>
        <end position="27"/>
    </location>
</feature>
<evidence type="ECO:0000313" key="3">
    <source>
        <dbReference type="Proteomes" id="UP000250043"/>
    </source>
</evidence>
<proteinExistence type="predicted"/>
<evidence type="ECO:0000313" key="2">
    <source>
        <dbReference type="EMBL" id="OCH90770.1"/>
    </source>
</evidence>
<feature type="region of interest" description="Disordered" evidence="1">
    <location>
        <begin position="107"/>
        <end position="186"/>
    </location>
</feature>
<gene>
    <name evidence="2" type="ORF">OBBRIDRAFT_887463</name>
</gene>
<keyword evidence="3" id="KW-1185">Reference proteome</keyword>
<feature type="compositionally biased region" description="Low complexity" evidence="1">
    <location>
        <begin position="118"/>
        <end position="128"/>
    </location>
</feature>